<dbReference type="InterPro" id="IPR027051">
    <property type="entry name" value="XdhC_Rossmann_dom"/>
</dbReference>
<name>A0A975I6G0_9RHOB</name>
<sequence length="315" mass="33751">MFDLAQLKEAIAAHGPVTRVVVAEIAGRVPREVGASMLVWETGQSGTIGGGTLEFEATKSARTMLGSGKKTRLSRHPLGPALGQCCGGSVSLLSEVFTAGDIDHLDEKQSFARQVAGGSAMPLSLKRAETLARNQGLAVTPNLQDGWFIEPFRARAVPLWIWGAGHVGRAMVQTLAGLTEFDITWIDTSEARFPDVIPEGVTKLTAENPANLVPYAPSDAQHLILTYSHALDLELCHQLLSHSFAFSGLIGSKTKWVRFKNRLQDLGHAPDQISRITCPIGDPSLGKQPQAIAIGVAGALLHDLKNNKARKDQTA</sequence>
<dbReference type="Pfam" id="PF13478">
    <property type="entry name" value="XdhC_C"/>
    <property type="match status" value="1"/>
</dbReference>
<dbReference type="EMBL" id="CP060010">
    <property type="protein sequence ID" value="QTN34885.1"/>
    <property type="molecule type" value="Genomic_DNA"/>
</dbReference>
<evidence type="ECO:0000313" key="4">
    <source>
        <dbReference type="Proteomes" id="UP000665026"/>
    </source>
</evidence>
<dbReference type="InterPro" id="IPR014308">
    <property type="entry name" value="Xanthine_DH_XdhC"/>
</dbReference>
<dbReference type="Proteomes" id="UP000665026">
    <property type="component" value="Chromosome"/>
</dbReference>
<protein>
    <submittedName>
        <fullName evidence="3">Xanthine dehydrogenase accessory protein XdhC</fullName>
    </submittedName>
</protein>
<dbReference type="InterPro" id="IPR052698">
    <property type="entry name" value="MoCofactor_Util/Proc"/>
</dbReference>
<accession>A0A975I6G0</accession>
<organism evidence="3 4">
    <name type="scientific">Cognatishimia activa</name>
    <dbReference type="NCBI Taxonomy" id="1715691"/>
    <lineage>
        <taxon>Bacteria</taxon>
        <taxon>Pseudomonadati</taxon>
        <taxon>Pseudomonadota</taxon>
        <taxon>Alphaproteobacteria</taxon>
        <taxon>Rhodobacterales</taxon>
        <taxon>Paracoccaceae</taxon>
        <taxon>Cognatishimia</taxon>
    </lineage>
</organism>
<dbReference type="InterPro" id="IPR003777">
    <property type="entry name" value="XdhC_CoxI"/>
</dbReference>
<proteinExistence type="predicted"/>
<dbReference type="PANTHER" id="PTHR30388">
    <property type="entry name" value="ALDEHYDE OXIDOREDUCTASE MOLYBDENUM COFACTOR ASSEMBLY PROTEIN"/>
    <property type="match status" value="1"/>
</dbReference>
<feature type="domain" description="XdhC- CoxI" evidence="1">
    <location>
        <begin position="11"/>
        <end position="72"/>
    </location>
</feature>
<dbReference type="Gene3D" id="3.40.50.720">
    <property type="entry name" value="NAD(P)-binding Rossmann-like Domain"/>
    <property type="match status" value="1"/>
</dbReference>
<feature type="domain" description="XdhC Rossmann" evidence="2">
    <location>
        <begin position="159"/>
        <end position="298"/>
    </location>
</feature>
<reference evidence="3" key="1">
    <citation type="submission" date="2020-07" db="EMBL/GenBank/DDBJ databases">
        <title>Genome sequences of bacteria associated with the marine, planktonic diatom Thalassiosira profunda strain ECT2AJA-044.</title>
        <authorList>
            <person name="Gargas C.B."/>
            <person name="Roberts W.R."/>
            <person name="Alverson A.J."/>
        </authorList>
    </citation>
    <scope>NUCLEOTIDE SEQUENCE</scope>
    <source>
        <strain evidence="3">ECT2AJA-044</strain>
    </source>
</reference>
<dbReference type="Pfam" id="PF02625">
    <property type="entry name" value="XdhC_CoxI"/>
    <property type="match status" value="1"/>
</dbReference>
<evidence type="ECO:0000313" key="3">
    <source>
        <dbReference type="EMBL" id="QTN34885.1"/>
    </source>
</evidence>
<dbReference type="AlphaFoldDB" id="A0A975I6G0"/>
<dbReference type="NCBIfam" id="TIGR02964">
    <property type="entry name" value="xanthine_xdhC"/>
    <property type="match status" value="1"/>
</dbReference>
<gene>
    <name evidence="3" type="primary">xdhC</name>
    <name evidence="3" type="ORF">HZ995_10270</name>
</gene>
<evidence type="ECO:0000259" key="2">
    <source>
        <dbReference type="Pfam" id="PF13478"/>
    </source>
</evidence>
<dbReference type="KEGG" id="cact:HZ995_10270"/>
<evidence type="ECO:0000259" key="1">
    <source>
        <dbReference type="Pfam" id="PF02625"/>
    </source>
</evidence>
<dbReference type="PANTHER" id="PTHR30388:SF6">
    <property type="entry name" value="XANTHINE DEHYDROGENASE SUBUNIT A-RELATED"/>
    <property type="match status" value="1"/>
</dbReference>
<dbReference type="RefSeq" id="WP_209355570.1">
    <property type="nucleotide sequence ID" value="NZ_CP060010.1"/>
</dbReference>